<dbReference type="InterPro" id="IPR006073">
    <property type="entry name" value="GTP-bd"/>
</dbReference>
<protein>
    <recommendedName>
        <fullName evidence="3">OBG-type G domain-containing protein</fullName>
    </recommendedName>
</protein>
<sequence length="408" mass="44851">MRDPLIGLVGKPSSGKSTTLNALTDADAKMGAFPFTTIDPNTATGYVSVDCACGRKGIEKQQFCKPNYGWCNNGTRYVPVVLLDVAGLVPGAHEGKGLGNKFLDDLRHADCLIHVVDASGTTDAEGKNAKGYDPLQDVDWLQDEIYRWVKGNLMEKWGSIVRRHIATKSSAAETLANQFSGYGATRALVQTALLQAQKNDLAGEKLEKWSQDEIDNVVKTFVTTKFPTVLALNKSDHPDADRNIAKIARKYPDTPHVLCSAISEVLLKKLVKQNYIKYEPGTEFVDTREDGFDDLKPLEPNLLERVETVRDLVLYRFGSTGVQDALKAAIDALKLVPVFTVRNINNFGGKTVFPDCILVPEGTTVRQVSDKVMGDSKIMWIEGVNGKLADDETISKGRNDILSFRRGD</sequence>
<dbReference type="FunFam" id="1.10.8.470:FF:000001">
    <property type="entry name" value="GTP-binding protein homolog"/>
    <property type="match status" value="1"/>
</dbReference>
<keyword evidence="2" id="KW-0342">GTP-binding</keyword>
<dbReference type="GO" id="GO:0016887">
    <property type="term" value="F:ATP hydrolysis activity"/>
    <property type="evidence" value="ECO:0007669"/>
    <property type="project" value="TreeGrafter"/>
</dbReference>
<dbReference type="Gene3D" id="3.40.50.300">
    <property type="entry name" value="P-loop containing nucleotide triphosphate hydrolases"/>
    <property type="match status" value="1"/>
</dbReference>
<feature type="domain" description="OBG-type G" evidence="3">
    <location>
        <begin position="4"/>
        <end position="279"/>
    </location>
</feature>
<dbReference type="PRINTS" id="PR00326">
    <property type="entry name" value="GTP1OBG"/>
</dbReference>
<gene>
    <name evidence="4" type="ORF">DASB73_041390</name>
</gene>
<dbReference type="AlphaFoldDB" id="A0AAV5RNU2"/>
<dbReference type="PANTHER" id="PTHR23305:SF1">
    <property type="entry name" value="OBG-TYPE G DOMAIN-CONTAINING PROTEIN"/>
    <property type="match status" value="1"/>
</dbReference>
<evidence type="ECO:0000313" key="5">
    <source>
        <dbReference type="Proteomes" id="UP001362899"/>
    </source>
</evidence>
<keyword evidence="1" id="KW-0547">Nucleotide-binding</keyword>
<reference evidence="4 5" key="1">
    <citation type="journal article" date="2023" name="Elife">
        <title>Identification of key yeast species and microbe-microbe interactions impacting larval growth of Drosophila in the wild.</title>
        <authorList>
            <person name="Mure A."/>
            <person name="Sugiura Y."/>
            <person name="Maeda R."/>
            <person name="Honda K."/>
            <person name="Sakurai N."/>
            <person name="Takahashi Y."/>
            <person name="Watada M."/>
            <person name="Katoh T."/>
            <person name="Gotoh A."/>
            <person name="Gotoh Y."/>
            <person name="Taniguchi I."/>
            <person name="Nakamura K."/>
            <person name="Hayashi T."/>
            <person name="Katayama T."/>
            <person name="Uemura T."/>
            <person name="Hattori Y."/>
        </authorList>
    </citation>
    <scope>NUCLEOTIDE SEQUENCE [LARGE SCALE GENOMIC DNA]</scope>
    <source>
        <strain evidence="4 5">SB-73</strain>
    </source>
</reference>
<evidence type="ECO:0000313" key="4">
    <source>
        <dbReference type="EMBL" id="GMM53176.1"/>
    </source>
</evidence>
<keyword evidence="5" id="KW-1185">Reference proteome</keyword>
<dbReference type="PROSITE" id="PS51710">
    <property type="entry name" value="G_OBG"/>
    <property type="match status" value="1"/>
</dbReference>
<organism evidence="4 5">
    <name type="scientific">Starmerella bacillaris</name>
    <name type="common">Yeast</name>
    <name type="synonym">Candida zemplinina</name>
    <dbReference type="NCBI Taxonomy" id="1247836"/>
    <lineage>
        <taxon>Eukaryota</taxon>
        <taxon>Fungi</taxon>
        <taxon>Dikarya</taxon>
        <taxon>Ascomycota</taxon>
        <taxon>Saccharomycotina</taxon>
        <taxon>Dipodascomycetes</taxon>
        <taxon>Dipodascales</taxon>
        <taxon>Trichomonascaceae</taxon>
        <taxon>Starmerella</taxon>
    </lineage>
</organism>
<dbReference type="Gene3D" id="1.10.8.470">
    <property type="match status" value="1"/>
</dbReference>
<dbReference type="SUPFAM" id="SSF52540">
    <property type="entry name" value="P-loop containing nucleoside triphosphate hydrolases"/>
    <property type="match status" value="1"/>
</dbReference>
<dbReference type="Pfam" id="PF08438">
    <property type="entry name" value="YGR210-like_G4"/>
    <property type="match status" value="1"/>
</dbReference>
<evidence type="ECO:0000256" key="2">
    <source>
        <dbReference type="ARBA" id="ARBA00023134"/>
    </source>
</evidence>
<dbReference type="CDD" id="cd01899">
    <property type="entry name" value="Ygr210"/>
    <property type="match status" value="1"/>
</dbReference>
<dbReference type="Pfam" id="PF01926">
    <property type="entry name" value="MMR_HSR1"/>
    <property type="match status" value="1"/>
</dbReference>
<dbReference type="PANTHER" id="PTHR23305">
    <property type="entry name" value="OBG GTPASE FAMILY"/>
    <property type="match status" value="1"/>
</dbReference>
<name>A0AAV5RNU2_STABA</name>
<evidence type="ECO:0000259" key="3">
    <source>
        <dbReference type="PROSITE" id="PS51710"/>
    </source>
</evidence>
<dbReference type="InterPro" id="IPR027417">
    <property type="entry name" value="P-loop_NTPase"/>
</dbReference>
<evidence type="ECO:0000256" key="1">
    <source>
        <dbReference type="ARBA" id="ARBA00022741"/>
    </source>
</evidence>
<comment type="caution">
    <text evidence="4">The sequence shown here is derived from an EMBL/GenBank/DDBJ whole genome shotgun (WGS) entry which is preliminary data.</text>
</comment>
<dbReference type="InterPro" id="IPR031167">
    <property type="entry name" value="G_OBG"/>
</dbReference>
<dbReference type="EMBL" id="BTGC01000008">
    <property type="protein sequence ID" value="GMM53176.1"/>
    <property type="molecule type" value="Genomic_DNA"/>
</dbReference>
<accession>A0AAV5RNU2</accession>
<dbReference type="InterPro" id="IPR013646">
    <property type="entry name" value="YGR210-like_G4"/>
</dbReference>
<dbReference type="GO" id="GO:0005525">
    <property type="term" value="F:GTP binding"/>
    <property type="evidence" value="ECO:0007669"/>
    <property type="project" value="UniProtKB-KW"/>
</dbReference>
<dbReference type="Proteomes" id="UP001362899">
    <property type="component" value="Unassembled WGS sequence"/>
</dbReference>
<proteinExistence type="predicted"/>
<dbReference type="GO" id="GO:0005737">
    <property type="term" value="C:cytoplasm"/>
    <property type="evidence" value="ECO:0007669"/>
    <property type="project" value="TreeGrafter"/>
</dbReference>